<dbReference type="InterPro" id="IPR028994">
    <property type="entry name" value="Integrin_alpha_N"/>
</dbReference>
<dbReference type="InterPro" id="IPR036514">
    <property type="entry name" value="SGNH_hydro_sf"/>
</dbReference>
<dbReference type="Gene3D" id="2.130.10.130">
    <property type="entry name" value="Integrin alpha, N-terminal"/>
    <property type="match status" value="1"/>
</dbReference>
<dbReference type="InterPro" id="IPR013517">
    <property type="entry name" value="FG-GAP"/>
</dbReference>
<feature type="domain" description="SGNH hydrolase-type esterase" evidence="2">
    <location>
        <begin position="62"/>
        <end position="204"/>
    </location>
</feature>
<proteinExistence type="predicted"/>
<accession>A0A225DXH2</accession>
<comment type="caution">
    <text evidence="3">The sequence shown here is derived from an EMBL/GenBank/DDBJ whole genome shotgun (WGS) entry which is preliminary data.</text>
</comment>
<evidence type="ECO:0000259" key="2">
    <source>
        <dbReference type="Pfam" id="PF13472"/>
    </source>
</evidence>
<organism evidence="3 4">
    <name type="scientific">Fimbriiglobus ruber</name>
    <dbReference type="NCBI Taxonomy" id="1908690"/>
    <lineage>
        <taxon>Bacteria</taxon>
        <taxon>Pseudomonadati</taxon>
        <taxon>Planctomycetota</taxon>
        <taxon>Planctomycetia</taxon>
        <taxon>Gemmatales</taxon>
        <taxon>Gemmataceae</taxon>
        <taxon>Fimbriiglobus</taxon>
    </lineage>
</organism>
<keyword evidence="4" id="KW-1185">Reference proteome</keyword>
<dbReference type="Pfam" id="PF13472">
    <property type="entry name" value="Lipase_GDSL_2"/>
    <property type="match status" value="1"/>
</dbReference>
<dbReference type="SUPFAM" id="SSF52266">
    <property type="entry name" value="SGNH hydrolase"/>
    <property type="match status" value="1"/>
</dbReference>
<keyword evidence="1" id="KW-0732">Signal</keyword>
<evidence type="ECO:0000256" key="1">
    <source>
        <dbReference type="ARBA" id="ARBA00022729"/>
    </source>
</evidence>
<protein>
    <submittedName>
        <fullName evidence="3">Alkaline phosphatase</fullName>
    </submittedName>
</protein>
<dbReference type="Pfam" id="PF13517">
    <property type="entry name" value="FG-GAP_3"/>
    <property type="match status" value="1"/>
</dbReference>
<dbReference type="SUPFAM" id="SSF69318">
    <property type="entry name" value="Integrin alpha N-terminal domain"/>
    <property type="match status" value="1"/>
</dbReference>
<name>A0A225DXH2_9BACT</name>
<reference evidence="4" key="1">
    <citation type="submission" date="2017-06" db="EMBL/GenBank/DDBJ databases">
        <title>Genome analysis of Fimbriiglobus ruber SP5, the first member of the order Planctomycetales with confirmed chitinolytic capability.</title>
        <authorList>
            <person name="Ravin N.V."/>
            <person name="Rakitin A.L."/>
            <person name="Ivanova A.A."/>
            <person name="Beletsky A.V."/>
            <person name="Kulichevskaya I.S."/>
            <person name="Mardanov A.V."/>
            <person name="Dedysh S.N."/>
        </authorList>
    </citation>
    <scope>NUCLEOTIDE SEQUENCE [LARGE SCALE GENOMIC DNA]</scope>
    <source>
        <strain evidence="4">SP5</strain>
    </source>
</reference>
<evidence type="ECO:0000313" key="3">
    <source>
        <dbReference type="EMBL" id="OWK43228.1"/>
    </source>
</evidence>
<evidence type="ECO:0000313" key="4">
    <source>
        <dbReference type="Proteomes" id="UP000214646"/>
    </source>
</evidence>
<sequence>MYTDQPIIPAFDPATLANIKQIAYTGQQNGANVNAFMKIGDSNTDTPNFLYPLGAAGYNPTTAGLTADGLQSTWAAYTTPIDAQGDNSFDRTSAAAFPGWIVGEMLTGVQTEVAQTHAAVALITAGTNDWRVESVSTFQTDLEYMVGELSADGVIPILSTIGWDRYSGAQFDPVVASFNQAISDVATEMHVPLLNLWRAIEPLPNNGLMLINEYSAFDDRHLDVSPYYPGGVNPVDLQYGQNMRTLIFLQTLGELRSLVFSPPAVPAAAPWTPLTSTSAVFAAGSDIAAPNQITVYDAATGTTLDQFSPFASSFTGGVRVAVGDLTGDGIPDIVAVPGPGGGPVVQVYSGATGQEIASFLAFEPTLRGGLSVAVGDADGSGQNEIVVGSGVGGGPRVRVFKLTGDGISVVSDFFAFDSSLRNGVSVAAGNFGPGEGVAVGAGYGGAPDVRLFNGATGQLQSEFFAFDSSLRGGVNVAAGALGANGAVQLVAGDGPGGPPQVKIFDPSTETAAVSFYVGDPTTDDSGVRVAVTQATANTPARIVAAPGYGGPQPVQVFDASGNPLFTVGGNDPALQSGAYVAG</sequence>
<dbReference type="Gene3D" id="3.40.50.1110">
    <property type="entry name" value="SGNH hydrolase"/>
    <property type="match status" value="1"/>
</dbReference>
<dbReference type="InterPro" id="IPR013830">
    <property type="entry name" value="SGNH_hydro"/>
</dbReference>
<dbReference type="Proteomes" id="UP000214646">
    <property type="component" value="Unassembled WGS sequence"/>
</dbReference>
<dbReference type="EMBL" id="NIDE01000004">
    <property type="protein sequence ID" value="OWK43228.1"/>
    <property type="molecule type" value="Genomic_DNA"/>
</dbReference>
<gene>
    <name evidence="3" type="ORF">FRUB_02827</name>
</gene>
<dbReference type="GO" id="GO:0016788">
    <property type="term" value="F:hydrolase activity, acting on ester bonds"/>
    <property type="evidence" value="ECO:0007669"/>
    <property type="project" value="UniProtKB-ARBA"/>
</dbReference>
<dbReference type="AlphaFoldDB" id="A0A225DXH2"/>